<organism evidence="1 2">
    <name type="scientific">Phocoenobacter uteri</name>
    <dbReference type="NCBI Taxonomy" id="146806"/>
    <lineage>
        <taxon>Bacteria</taxon>
        <taxon>Pseudomonadati</taxon>
        <taxon>Pseudomonadota</taxon>
        <taxon>Gammaproteobacteria</taxon>
        <taxon>Pasteurellales</taxon>
        <taxon>Pasteurellaceae</taxon>
        <taxon>Phocoenobacter</taxon>
    </lineage>
</organism>
<proteinExistence type="predicted"/>
<dbReference type="GO" id="GO:0015774">
    <property type="term" value="P:polysaccharide transport"/>
    <property type="evidence" value="ECO:0007669"/>
    <property type="project" value="InterPro"/>
</dbReference>
<dbReference type="EMBL" id="UGTA01000001">
    <property type="protein sequence ID" value="SUB59313.1"/>
    <property type="molecule type" value="Genomic_DNA"/>
</dbReference>
<protein>
    <submittedName>
        <fullName evidence="1">Capsule polysaccharide biosynthesis protein</fullName>
    </submittedName>
</protein>
<dbReference type="OrthoDB" id="543755at2"/>
<accession>A0A379CAK1</accession>
<evidence type="ECO:0000313" key="1">
    <source>
        <dbReference type="EMBL" id="SUB59313.1"/>
    </source>
</evidence>
<dbReference type="Proteomes" id="UP000255417">
    <property type="component" value="Unassembled WGS sequence"/>
</dbReference>
<dbReference type="Pfam" id="PF05159">
    <property type="entry name" value="Capsule_synth"/>
    <property type="match status" value="2"/>
</dbReference>
<keyword evidence="2" id="KW-1185">Reference proteome</keyword>
<dbReference type="InterPro" id="IPR007833">
    <property type="entry name" value="Capsule_polysaccharide_synth"/>
</dbReference>
<dbReference type="RefSeq" id="WP_115315796.1">
    <property type="nucleotide sequence ID" value="NZ_LWIF01000001.1"/>
</dbReference>
<dbReference type="GO" id="GO:0000271">
    <property type="term" value="P:polysaccharide biosynthetic process"/>
    <property type="evidence" value="ECO:0007669"/>
    <property type="project" value="InterPro"/>
</dbReference>
<dbReference type="AlphaFoldDB" id="A0A379CAK1"/>
<sequence>MCSDIKAIIFSRGIKKIPHLQHFLPEFGLSNSTTDVENSVVMGWGYRPSTKKALDFARKHNLSYIALEDGFLRSLGLGINGYPPLSMIVDDLGIYYDSSKPSRLEKLILDYNDDFELNYQAKKAMYLMQKYQLSKYNHALNFSSKISDCRPVTLIIDQTFGDMSVTYGKADEQIFLQMVKCAIAENPKNQIWVKTHPDVLSGKKKGYFCNFDDFQEKVTFIADDVNPQSLLEQAENVYCVTSQMGFEALLLGKKVVTFGTPWFAGWGLTDDRHAFIAQLRTEKRRTNKNITALFAAAYLQYSRYISPFNGKPSDIFEVIDYLKRSKIINQKLAGEIYCVGMSIWKRAAIKPFFNVPQCQLKFISIKQAVNNISLFANAKILVWGNSKNQIEELAHKHQIPVLKMEDGFIRSVGLGSNLVPPLSLVIDPIGIYFDATKRSYLEEILQNFQFSSDDLLLANKIRKQLIAQHIGKYNVGNADFEINSDKKTLLVVGQVEDDASIKFGSPEIKTNLALLQKVREQNTDCYIIYKPHPDVVSKNRNGKIARDIALQYADQLIETANILDCINQVDEVHTLTSLAGFETLLRNKKVVCYGLPFYSNWGLTKDYLPLPRRTRKLTLDELVAGVMIYYPQYIEPQHQYFIDPLQAINILKTQKEALNHNGFKRFWISKQIFKLKQLIKLVG</sequence>
<gene>
    <name evidence="1" type="ORF">NCTC12872_01297</name>
</gene>
<evidence type="ECO:0000313" key="2">
    <source>
        <dbReference type="Proteomes" id="UP000255417"/>
    </source>
</evidence>
<dbReference type="CDD" id="cd16440">
    <property type="entry name" value="beta_Kdo_transferase_KpsC_1"/>
    <property type="match status" value="1"/>
</dbReference>
<dbReference type="CDD" id="cd16439">
    <property type="entry name" value="beta_Kdo_transferase_KpsC_2"/>
    <property type="match status" value="1"/>
</dbReference>
<name>A0A379CAK1_9PAST</name>
<reference evidence="1 2" key="1">
    <citation type="submission" date="2018-06" db="EMBL/GenBank/DDBJ databases">
        <authorList>
            <consortium name="Pathogen Informatics"/>
            <person name="Doyle S."/>
        </authorList>
    </citation>
    <scope>NUCLEOTIDE SEQUENCE [LARGE SCALE GENOMIC DNA]</scope>
    <source>
        <strain evidence="1 2">NCTC12872</strain>
    </source>
</reference>